<dbReference type="PANTHER" id="PTHR47186">
    <property type="entry name" value="LEUCINE-RICH REPEAT-CONTAINING PROTEIN 57"/>
    <property type="match status" value="1"/>
</dbReference>
<organism evidence="1">
    <name type="scientific">Salix viminalis</name>
    <name type="common">Common osier</name>
    <name type="synonym">Basket willow</name>
    <dbReference type="NCBI Taxonomy" id="40686"/>
    <lineage>
        <taxon>Eukaryota</taxon>
        <taxon>Viridiplantae</taxon>
        <taxon>Streptophyta</taxon>
        <taxon>Embryophyta</taxon>
        <taxon>Tracheophyta</taxon>
        <taxon>Spermatophyta</taxon>
        <taxon>Magnoliopsida</taxon>
        <taxon>eudicotyledons</taxon>
        <taxon>Gunneridae</taxon>
        <taxon>Pentapetalae</taxon>
        <taxon>rosids</taxon>
        <taxon>fabids</taxon>
        <taxon>Malpighiales</taxon>
        <taxon>Salicaceae</taxon>
        <taxon>Saliceae</taxon>
        <taxon>Salix</taxon>
    </lineage>
</organism>
<dbReference type="AlphaFoldDB" id="A0A6N2N9V1"/>
<dbReference type="Gene3D" id="3.80.10.10">
    <property type="entry name" value="Ribonuclease Inhibitor"/>
    <property type="match status" value="1"/>
</dbReference>
<accession>A0A6N2N9V1</accession>
<gene>
    <name evidence="1" type="ORF">SVIM_LOCUS474481</name>
</gene>
<dbReference type="PANTHER" id="PTHR47186:SF26">
    <property type="entry name" value="LEUCINE-RICH REPEAT DOMAIN, L DOMAIN-CONTAINING PROTEIN-RELATED"/>
    <property type="match status" value="1"/>
</dbReference>
<sequence length="191" mass="22040">MLLKVIMTGVFLIKAFDKIKRVGCEFNGDCTSTSIPFKSLECLTFERMLQWCEWIPDAAKSDQDRSFIASKCHCFSLPPIGQLTCLKRLHIKAFDKVERVGYEFYGDCTSTSIPFKSRESLTFERMLQWCEWIPDAAKSDQDRSFPSLQVLCISECPKLKGTLLSHLRSLKAHDYRIFPVCAFTSKTYNYQ</sequence>
<evidence type="ECO:0000313" key="1">
    <source>
        <dbReference type="EMBL" id="VFU62681.1"/>
    </source>
</evidence>
<name>A0A6N2N9V1_SALVM</name>
<dbReference type="InterPro" id="IPR032675">
    <property type="entry name" value="LRR_dom_sf"/>
</dbReference>
<reference evidence="1" key="1">
    <citation type="submission" date="2019-03" db="EMBL/GenBank/DDBJ databases">
        <authorList>
            <person name="Mank J."/>
            <person name="Almeida P."/>
        </authorList>
    </citation>
    <scope>NUCLEOTIDE SEQUENCE</scope>
    <source>
        <strain evidence="1">78183</strain>
    </source>
</reference>
<dbReference type="SUPFAM" id="SSF52058">
    <property type="entry name" value="L domain-like"/>
    <property type="match status" value="1"/>
</dbReference>
<protein>
    <submittedName>
        <fullName evidence="1">Uncharacterized protein</fullName>
    </submittedName>
</protein>
<proteinExistence type="predicted"/>
<dbReference type="EMBL" id="CAADRP010002163">
    <property type="protein sequence ID" value="VFU62681.1"/>
    <property type="molecule type" value="Genomic_DNA"/>
</dbReference>